<dbReference type="InterPro" id="IPR036397">
    <property type="entry name" value="RNaseH_sf"/>
</dbReference>
<dbReference type="STRING" id="157652.A0A371E2R6"/>
<dbReference type="InterPro" id="IPR012337">
    <property type="entry name" value="RNaseH-like_sf"/>
</dbReference>
<dbReference type="OrthoDB" id="1935586at2759"/>
<proteinExistence type="predicted"/>
<dbReference type="GO" id="GO:0003676">
    <property type="term" value="F:nucleic acid binding"/>
    <property type="evidence" value="ECO:0007669"/>
    <property type="project" value="InterPro"/>
</dbReference>
<gene>
    <name evidence="1" type="ORF">CR513_61531</name>
</gene>
<reference evidence="1" key="1">
    <citation type="submission" date="2018-05" db="EMBL/GenBank/DDBJ databases">
        <title>Draft genome of Mucuna pruriens seed.</title>
        <authorList>
            <person name="Nnadi N.E."/>
            <person name="Vos R."/>
            <person name="Hasami M.H."/>
            <person name="Devisetty U.K."/>
            <person name="Aguiy J.C."/>
        </authorList>
    </citation>
    <scope>NUCLEOTIDE SEQUENCE [LARGE SCALE GENOMIC DNA]</scope>
    <source>
        <strain evidence="1">JCA_2017</strain>
    </source>
</reference>
<dbReference type="Gene3D" id="3.30.420.10">
    <property type="entry name" value="Ribonuclease H-like superfamily/Ribonuclease H"/>
    <property type="match status" value="1"/>
</dbReference>
<evidence type="ECO:0008006" key="3">
    <source>
        <dbReference type="Google" id="ProtNLM"/>
    </source>
</evidence>
<dbReference type="EMBL" id="QJKJ01016943">
    <property type="protein sequence ID" value="RDX60326.1"/>
    <property type="molecule type" value="Genomic_DNA"/>
</dbReference>
<dbReference type="PANTHER" id="PTHR35046:SF9">
    <property type="entry name" value="RNA-DIRECTED DNA POLYMERASE"/>
    <property type="match status" value="1"/>
</dbReference>
<keyword evidence="2" id="KW-1185">Reference proteome</keyword>
<evidence type="ECO:0000313" key="2">
    <source>
        <dbReference type="Proteomes" id="UP000257109"/>
    </source>
</evidence>
<feature type="non-terminal residue" evidence="1">
    <location>
        <position position="1"/>
    </location>
</feature>
<accession>A0A371E2R6</accession>
<dbReference type="AlphaFoldDB" id="A0A371E2R6"/>
<sequence length="234" mass="26941">MEHFIIPCHKSDDTCHVANLFSREVVRLHGLPKAIVLDKDLKSPNHFWRTLWNKLGTKLLFSTACHPQADGQIEIMKTWEDSLPHIEFAYNKVVNFIISHTSFKLINGFNPLMPLDVLHLPNVNFMLNYDGVSQAQFVKELHAKDSILEDTKEEVEAGSAQACRGPMIRRGLIKLKRKCIRRMALLKHLEDSYPSPKPSIYTVWEMIHKGFCITRLDDLLDELYGVCVFSKIDL</sequence>
<protein>
    <recommendedName>
        <fullName evidence="3">Integrase catalytic domain-containing protein</fullName>
    </recommendedName>
</protein>
<dbReference type="PANTHER" id="PTHR35046">
    <property type="entry name" value="ZINC KNUCKLE (CCHC-TYPE) FAMILY PROTEIN"/>
    <property type="match status" value="1"/>
</dbReference>
<comment type="caution">
    <text evidence="1">The sequence shown here is derived from an EMBL/GenBank/DDBJ whole genome shotgun (WGS) entry which is preliminary data.</text>
</comment>
<dbReference type="Proteomes" id="UP000257109">
    <property type="component" value="Unassembled WGS sequence"/>
</dbReference>
<evidence type="ECO:0000313" key="1">
    <source>
        <dbReference type="EMBL" id="RDX60326.1"/>
    </source>
</evidence>
<dbReference type="SUPFAM" id="SSF53098">
    <property type="entry name" value="Ribonuclease H-like"/>
    <property type="match status" value="1"/>
</dbReference>
<name>A0A371E2R6_MUCPR</name>
<organism evidence="1 2">
    <name type="scientific">Mucuna pruriens</name>
    <name type="common">Velvet bean</name>
    <name type="synonym">Dolichos pruriens</name>
    <dbReference type="NCBI Taxonomy" id="157652"/>
    <lineage>
        <taxon>Eukaryota</taxon>
        <taxon>Viridiplantae</taxon>
        <taxon>Streptophyta</taxon>
        <taxon>Embryophyta</taxon>
        <taxon>Tracheophyta</taxon>
        <taxon>Spermatophyta</taxon>
        <taxon>Magnoliopsida</taxon>
        <taxon>eudicotyledons</taxon>
        <taxon>Gunneridae</taxon>
        <taxon>Pentapetalae</taxon>
        <taxon>rosids</taxon>
        <taxon>fabids</taxon>
        <taxon>Fabales</taxon>
        <taxon>Fabaceae</taxon>
        <taxon>Papilionoideae</taxon>
        <taxon>50 kb inversion clade</taxon>
        <taxon>NPAAA clade</taxon>
        <taxon>indigoferoid/millettioid clade</taxon>
        <taxon>Phaseoleae</taxon>
        <taxon>Mucuna</taxon>
    </lineage>
</organism>